<organism evidence="1 2">
    <name type="scientific">Spirosoma linguale (strain ATCC 33905 / DSM 74 / LMG 10896 / Claus 1)</name>
    <dbReference type="NCBI Taxonomy" id="504472"/>
    <lineage>
        <taxon>Bacteria</taxon>
        <taxon>Pseudomonadati</taxon>
        <taxon>Bacteroidota</taxon>
        <taxon>Cytophagia</taxon>
        <taxon>Cytophagales</taxon>
        <taxon>Cytophagaceae</taxon>
        <taxon>Spirosoma</taxon>
    </lineage>
</organism>
<dbReference type="HOGENOM" id="CLU_131387_0_0_10"/>
<accession>D2QJP4</accession>
<dbReference type="EMBL" id="CP001769">
    <property type="protein sequence ID" value="ADB40090.1"/>
    <property type="molecule type" value="Genomic_DNA"/>
</dbReference>
<evidence type="ECO:0000313" key="1">
    <source>
        <dbReference type="EMBL" id="ADB40090.1"/>
    </source>
</evidence>
<sequence>METFFRLTMRERRLQFMYLLAALCLLTLFVSFIAFKSNTYSSAESKRVSSKIKQQEQILKSQIRNMPLLDSAYQSIVAFQPQVNAVFVEVEIEEHLNDIKRLSNPQMDNTRFRSFGQIADFYRMMYIDKKIVWSKQSNISLFRKQLDDCSVGLISNATPTSGPSAALQPTPGGQ</sequence>
<dbReference type="InterPro" id="IPR039449">
    <property type="entry name" value="TssO"/>
</dbReference>
<dbReference type="Proteomes" id="UP000002028">
    <property type="component" value="Chromosome"/>
</dbReference>
<dbReference type="RefSeq" id="WP_012928600.1">
    <property type="nucleotide sequence ID" value="NC_013730.1"/>
</dbReference>
<protein>
    <recommendedName>
        <fullName evidence="3">Type VI secretion system transmembrane protein TssO</fullName>
    </recommendedName>
</protein>
<evidence type="ECO:0000313" key="2">
    <source>
        <dbReference type="Proteomes" id="UP000002028"/>
    </source>
</evidence>
<dbReference type="AlphaFoldDB" id="D2QJP4"/>
<dbReference type="STRING" id="504472.Slin_4103"/>
<gene>
    <name evidence="1" type="ordered locus">Slin_4103</name>
</gene>
<reference evidence="1 2" key="1">
    <citation type="journal article" date="2010" name="Stand. Genomic Sci.">
        <title>Complete genome sequence of Spirosoma linguale type strain (1).</title>
        <authorList>
            <person name="Lail K."/>
            <person name="Sikorski J."/>
            <person name="Saunders E."/>
            <person name="Lapidus A."/>
            <person name="Glavina Del Rio T."/>
            <person name="Copeland A."/>
            <person name="Tice H."/>
            <person name="Cheng J.-F."/>
            <person name="Lucas S."/>
            <person name="Nolan M."/>
            <person name="Bruce D."/>
            <person name="Goodwin L."/>
            <person name="Pitluck S."/>
            <person name="Ivanova N."/>
            <person name="Mavromatis K."/>
            <person name="Ovchinnikova G."/>
            <person name="Pati A."/>
            <person name="Chen A."/>
            <person name="Palaniappan K."/>
            <person name="Land M."/>
            <person name="Hauser L."/>
            <person name="Chang Y.-J."/>
            <person name="Jeffries C.D."/>
            <person name="Chain P."/>
            <person name="Brettin T."/>
            <person name="Detter J.C."/>
            <person name="Schuetze A."/>
            <person name="Rohde M."/>
            <person name="Tindall B.J."/>
            <person name="Goeker M."/>
            <person name="Bristow J."/>
            <person name="Eisen J.A."/>
            <person name="Markowitz V."/>
            <person name="Hugenholtz P."/>
            <person name="Kyrpides N.C."/>
            <person name="Klenk H.-P."/>
            <person name="Chen F."/>
        </authorList>
    </citation>
    <scope>NUCLEOTIDE SEQUENCE [LARGE SCALE GENOMIC DNA]</scope>
    <source>
        <strain evidence="2">ATCC 33905 / DSM 74 / LMG 10896 / Claus 1</strain>
    </source>
</reference>
<name>D2QJP4_SPILD</name>
<keyword evidence="2" id="KW-1185">Reference proteome</keyword>
<dbReference type="eggNOG" id="ENOG5033CFE">
    <property type="taxonomic scope" value="Bacteria"/>
</dbReference>
<dbReference type="KEGG" id="sli:Slin_4103"/>
<dbReference type="Pfam" id="PF17561">
    <property type="entry name" value="TssO"/>
    <property type="match status" value="1"/>
</dbReference>
<evidence type="ECO:0008006" key="3">
    <source>
        <dbReference type="Google" id="ProtNLM"/>
    </source>
</evidence>
<proteinExistence type="predicted"/>